<accession>A0A559JBS0</accession>
<comment type="catalytic activity">
    <reaction evidence="3">
        <text>3',5'-cyclic UMP + H2O = UMP + H(+)</text>
        <dbReference type="Rhea" id="RHEA:70575"/>
        <dbReference type="ChEBI" id="CHEBI:15377"/>
        <dbReference type="ChEBI" id="CHEBI:15378"/>
        <dbReference type="ChEBI" id="CHEBI:57865"/>
        <dbReference type="ChEBI" id="CHEBI:184387"/>
    </reaction>
    <physiologicalReaction direction="left-to-right" evidence="3">
        <dbReference type="Rhea" id="RHEA:70576"/>
    </physiologicalReaction>
</comment>
<dbReference type="AlphaFoldDB" id="A0A559JBS0"/>
<protein>
    <submittedName>
        <fullName evidence="5">MBL fold metallo-hydrolase</fullName>
    </submittedName>
</protein>
<evidence type="ECO:0000313" key="5">
    <source>
        <dbReference type="EMBL" id="TVX97315.1"/>
    </source>
</evidence>
<feature type="domain" description="Metallo-beta-lactamase" evidence="4">
    <location>
        <begin position="27"/>
        <end position="241"/>
    </location>
</feature>
<evidence type="ECO:0000313" key="6">
    <source>
        <dbReference type="Proteomes" id="UP000316330"/>
    </source>
</evidence>
<dbReference type="GO" id="GO:0016787">
    <property type="term" value="F:hydrolase activity"/>
    <property type="evidence" value="ECO:0007669"/>
    <property type="project" value="UniProtKB-KW"/>
</dbReference>
<comment type="function">
    <text evidence="2">Counteracts the endogenous Pycsar antiviral defense system. Phosphodiesterase that enables metal-dependent hydrolysis of host cyclic nucleotide Pycsar defense signals such as cCMP and cUMP.</text>
</comment>
<dbReference type="RefSeq" id="WP_144705182.1">
    <property type="nucleotide sequence ID" value="NZ_VNJJ01000012.1"/>
</dbReference>
<evidence type="ECO:0000256" key="2">
    <source>
        <dbReference type="ARBA" id="ARBA00034301"/>
    </source>
</evidence>
<evidence type="ECO:0000259" key="4">
    <source>
        <dbReference type="SMART" id="SM00849"/>
    </source>
</evidence>
<evidence type="ECO:0000256" key="1">
    <source>
        <dbReference type="ARBA" id="ARBA00034221"/>
    </source>
</evidence>
<dbReference type="EMBL" id="VNJJ01000012">
    <property type="protein sequence ID" value="TVX97315.1"/>
    <property type="molecule type" value="Genomic_DNA"/>
</dbReference>
<dbReference type="PANTHER" id="PTHR23131">
    <property type="entry name" value="ENDORIBONUCLEASE LACTB2"/>
    <property type="match status" value="1"/>
</dbReference>
<evidence type="ECO:0000256" key="3">
    <source>
        <dbReference type="ARBA" id="ARBA00048505"/>
    </source>
</evidence>
<sequence length="337" mass="38463">MGDENAVSELPNGWLQVKVPLPYSLKWVNAYLLPEQTGWTLIDPGLRSEEIESFWNETFTDLGIRLQDIRTIVLTHHHPDHYGLAGWFQERTGASVWMSKVAHANALRLWGENETFSDELTEAFLRHGLAEELENEIRIHMRGFREKVSPQPEDVQYIAPGDRFSMGGTEWEVYGGEGHAPGHLLFYDRESGWLICGDQVLPDITPNIGWMAGGDPDPLKSFMDSLRGIGHLDVSTVFPGHRNPYSSYQQRIEELLGHHERRIRKMAELIGDDEKSAFEVCELMFGARLRNNAHNLRFALAETIAHLVRMEKLGLIVRIEPAVTDGERPTIRYRTAR</sequence>
<dbReference type="InterPro" id="IPR050662">
    <property type="entry name" value="Sec-metab_biosynth-thioest"/>
</dbReference>
<organism evidence="5 6">
    <name type="scientific">Cohnella terricola</name>
    <dbReference type="NCBI Taxonomy" id="1289167"/>
    <lineage>
        <taxon>Bacteria</taxon>
        <taxon>Bacillati</taxon>
        <taxon>Bacillota</taxon>
        <taxon>Bacilli</taxon>
        <taxon>Bacillales</taxon>
        <taxon>Paenibacillaceae</taxon>
        <taxon>Cohnella</taxon>
    </lineage>
</organism>
<comment type="caution">
    <text evidence="5">The sequence shown here is derived from an EMBL/GenBank/DDBJ whole genome shotgun (WGS) entry which is preliminary data.</text>
</comment>
<dbReference type="InterPro" id="IPR036388">
    <property type="entry name" value="WH-like_DNA-bd_sf"/>
</dbReference>
<dbReference type="Proteomes" id="UP000316330">
    <property type="component" value="Unassembled WGS sequence"/>
</dbReference>
<dbReference type="PANTHER" id="PTHR23131:SF4">
    <property type="entry name" value="METALLO-BETA-LACTAMASE SUPERFAMILY POTEIN"/>
    <property type="match status" value="1"/>
</dbReference>
<dbReference type="Gene3D" id="3.60.15.10">
    <property type="entry name" value="Ribonuclease Z/Hydroxyacylglutathione hydrolase-like"/>
    <property type="match status" value="1"/>
</dbReference>
<dbReference type="InterPro" id="IPR048933">
    <property type="entry name" value="B_lactamase-like_C"/>
</dbReference>
<dbReference type="Pfam" id="PF21221">
    <property type="entry name" value="B_lactamase-like_C"/>
    <property type="match status" value="1"/>
</dbReference>
<keyword evidence="5" id="KW-0378">Hydrolase</keyword>
<comment type="catalytic activity">
    <reaction evidence="1">
        <text>3',5'-cyclic CMP + H2O = CMP + H(+)</text>
        <dbReference type="Rhea" id="RHEA:72675"/>
        <dbReference type="ChEBI" id="CHEBI:15377"/>
        <dbReference type="ChEBI" id="CHEBI:15378"/>
        <dbReference type="ChEBI" id="CHEBI:58003"/>
        <dbReference type="ChEBI" id="CHEBI:60377"/>
    </reaction>
    <physiologicalReaction direction="left-to-right" evidence="1">
        <dbReference type="Rhea" id="RHEA:72676"/>
    </physiologicalReaction>
</comment>
<dbReference type="CDD" id="cd07725">
    <property type="entry name" value="TTHA1429-like_MBL-fold"/>
    <property type="match status" value="1"/>
</dbReference>
<gene>
    <name evidence="5" type="ORF">FPZ45_18415</name>
</gene>
<dbReference type="SMART" id="SM00849">
    <property type="entry name" value="Lactamase_B"/>
    <property type="match status" value="1"/>
</dbReference>
<dbReference type="OrthoDB" id="9761531at2"/>
<reference evidence="5 6" key="1">
    <citation type="submission" date="2019-07" db="EMBL/GenBank/DDBJ databases">
        <authorList>
            <person name="Kim J."/>
        </authorList>
    </citation>
    <scope>NUCLEOTIDE SEQUENCE [LARGE SCALE GENOMIC DNA]</scope>
    <source>
        <strain evidence="5 6">G13</strain>
    </source>
</reference>
<name>A0A559JBS0_9BACL</name>
<dbReference type="SUPFAM" id="SSF56281">
    <property type="entry name" value="Metallo-hydrolase/oxidoreductase"/>
    <property type="match status" value="1"/>
</dbReference>
<dbReference type="Pfam" id="PF00753">
    <property type="entry name" value="Lactamase_B"/>
    <property type="match status" value="1"/>
</dbReference>
<proteinExistence type="predicted"/>
<dbReference type="Gene3D" id="1.10.10.10">
    <property type="entry name" value="Winged helix-like DNA-binding domain superfamily/Winged helix DNA-binding domain"/>
    <property type="match status" value="1"/>
</dbReference>
<dbReference type="InterPro" id="IPR001279">
    <property type="entry name" value="Metallo-B-lactamas"/>
</dbReference>
<keyword evidence="6" id="KW-1185">Reference proteome</keyword>
<dbReference type="InterPro" id="IPR036866">
    <property type="entry name" value="RibonucZ/Hydroxyglut_hydro"/>
</dbReference>